<dbReference type="InterPro" id="IPR021860">
    <property type="entry name" value="Peptidase_S12_Pab87-rel_C"/>
</dbReference>
<reference evidence="4 5" key="1">
    <citation type="submission" date="2019-11" db="EMBL/GenBank/DDBJ databases">
        <title>Novel species isolated from a subtropical stream in China.</title>
        <authorList>
            <person name="Lu H."/>
        </authorList>
    </citation>
    <scope>NUCLEOTIDE SEQUENCE [LARGE SCALE GENOMIC DNA]</scope>
    <source>
        <strain evidence="4 5">FT26W</strain>
    </source>
</reference>
<sequence>MNKLSLLLLLALGAPAWASPPSAFDARVERLRQQIGVPGMAIAIVEQGKTTLARGYGVRQLGAPAAVDADTLFPIGSTTKAFTTAALATLVDAGKIGWDDHVVDLLPGFQMYDAWVTREMTVRDLLVHRGGLGYGAGDLLFVPRSNLSRAETVKRLRYLKPSSSFRSEFAYSNIPYVVAGQLIEAVSGQTWEDYVRDHVLLPAGMTVSTTDNERNFATADRAYPHARMNGGLRGAGDQERLDERDDLGRNAAPAGGIASSANDLAKWLQVLLGEGQAPGGQRVFSAAARAQLWKPTMTMPAGTMPAELKPLESRFSNYGLGWDIVDYRGHRIIWHGGAVLGFKTAVVVLPEQKVGFAITINSEDGEIVRGLMYELIDHYLGLPANDWPAKFRHYRDQQVAEGLQVLKAAQATPAKVGPSVAPAALAGTYADPWYGKIEIANTPSGLTIDFKTAPRMSGKLEHWQYDTFVTRLTDKTIEPAYVTFALGPDGKVARISMQAVSPIADFSWDYRDLNFTPVKEAK</sequence>
<protein>
    <submittedName>
        <fullName evidence="4">Serine hydrolase</fullName>
    </submittedName>
</protein>
<feature type="signal peptide" evidence="1">
    <location>
        <begin position="1"/>
        <end position="18"/>
    </location>
</feature>
<dbReference type="Pfam" id="PF00144">
    <property type="entry name" value="Beta-lactamase"/>
    <property type="match status" value="1"/>
</dbReference>
<dbReference type="PANTHER" id="PTHR46825:SF15">
    <property type="entry name" value="BETA-LACTAMASE-RELATED DOMAIN-CONTAINING PROTEIN"/>
    <property type="match status" value="1"/>
</dbReference>
<organism evidence="4 5">
    <name type="scientific">Duganella aquatilis</name>
    <dbReference type="NCBI Taxonomy" id="2666082"/>
    <lineage>
        <taxon>Bacteria</taxon>
        <taxon>Pseudomonadati</taxon>
        <taxon>Pseudomonadota</taxon>
        <taxon>Betaproteobacteria</taxon>
        <taxon>Burkholderiales</taxon>
        <taxon>Oxalobacteraceae</taxon>
        <taxon>Telluria group</taxon>
        <taxon>Duganella</taxon>
    </lineage>
</organism>
<accession>A0A844CWA4</accession>
<feature type="chain" id="PRO_5032573080" evidence="1">
    <location>
        <begin position="19"/>
        <end position="522"/>
    </location>
</feature>
<dbReference type="Gene3D" id="2.40.128.600">
    <property type="match status" value="1"/>
</dbReference>
<proteinExistence type="predicted"/>
<dbReference type="Pfam" id="PF11954">
    <property type="entry name" value="DUF3471"/>
    <property type="match status" value="1"/>
</dbReference>
<keyword evidence="5" id="KW-1185">Reference proteome</keyword>
<dbReference type="InterPro" id="IPR012338">
    <property type="entry name" value="Beta-lactam/transpept-like"/>
</dbReference>
<dbReference type="Gene3D" id="3.40.710.10">
    <property type="entry name" value="DD-peptidase/beta-lactamase superfamily"/>
    <property type="match status" value="1"/>
</dbReference>
<feature type="domain" description="Peptidase S12 Pab87-related C-terminal" evidence="3">
    <location>
        <begin position="418"/>
        <end position="516"/>
    </location>
</feature>
<feature type="domain" description="Beta-lactamase-related" evidence="2">
    <location>
        <begin position="24"/>
        <end position="365"/>
    </location>
</feature>
<evidence type="ECO:0000313" key="5">
    <source>
        <dbReference type="Proteomes" id="UP000439986"/>
    </source>
</evidence>
<dbReference type="InterPro" id="IPR050491">
    <property type="entry name" value="AmpC-like"/>
</dbReference>
<evidence type="ECO:0000259" key="3">
    <source>
        <dbReference type="Pfam" id="PF11954"/>
    </source>
</evidence>
<dbReference type="GO" id="GO:0016787">
    <property type="term" value="F:hydrolase activity"/>
    <property type="evidence" value="ECO:0007669"/>
    <property type="project" value="UniProtKB-KW"/>
</dbReference>
<keyword evidence="1" id="KW-0732">Signal</keyword>
<dbReference type="Proteomes" id="UP000439986">
    <property type="component" value="Unassembled WGS sequence"/>
</dbReference>
<gene>
    <name evidence="4" type="ORF">GJ698_02970</name>
</gene>
<comment type="caution">
    <text evidence="4">The sequence shown here is derived from an EMBL/GenBank/DDBJ whole genome shotgun (WGS) entry which is preliminary data.</text>
</comment>
<dbReference type="AlphaFoldDB" id="A0A844CWA4"/>
<evidence type="ECO:0000313" key="4">
    <source>
        <dbReference type="EMBL" id="MRW83051.1"/>
    </source>
</evidence>
<evidence type="ECO:0000259" key="2">
    <source>
        <dbReference type="Pfam" id="PF00144"/>
    </source>
</evidence>
<name>A0A844CWA4_9BURK</name>
<dbReference type="EMBL" id="WKJL01000001">
    <property type="protein sequence ID" value="MRW83051.1"/>
    <property type="molecule type" value="Genomic_DNA"/>
</dbReference>
<dbReference type="PANTHER" id="PTHR46825">
    <property type="entry name" value="D-ALANYL-D-ALANINE-CARBOXYPEPTIDASE/ENDOPEPTIDASE AMPH"/>
    <property type="match status" value="1"/>
</dbReference>
<evidence type="ECO:0000256" key="1">
    <source>
        <dbReference type="SAM" id="SignalP"/>
    </source>
</evidence>
<dbReference type="SUPFAM" id="SSF56601">
    <property type="entry name" value="beta-lactamase/transpeptidase-like"/>
    <property type="match status" value="1"/>
</dbReference>
<keyword evidence="4" id="KW-0378">Hydrolase</keyword>
<dbReference type="InterPro" id="IPR001466">
    <property type="entry name" value="Beta-lactam-related"/>
</dbReference>
<dbReference type="RefSeq" id="WP_154356074.1">
    <property type="nucleotide sequence ID" value="NZ_WKJL01000001.1"/>
</dbReference>